<evidence type="ECO:0000259" key="1">
    <source>
        <dbReference type="PROSITE" id="PS50404"/>
    </source>
</evidence>
<dbReference type="PROSITE" id="PS50404">
    <property type="entry name" value="GST_NTER"/>
    <property type="match status" value="1"/>
</dbReference>
<dbReference type="InterPro" id="IPR036249">
    <property type="entry name" value="Thioredoxin-like_sf"/>
</dbReference>
<dbReference type="SUPFAM" id="SSF52833">
    <property type="entry name" value="Thioredoxin-like"/>
    <property type="match status" value="1"/>
</dbReference>
<dbReference type="Gene3D" id="1.20.1050.10">
    <property type="match status" value="1"/>
</dbReference>
<sequence>MSAHAVEPKITLFDIPSICKPQAWSGNTWKARYILNYKRIPYKTVWIPYPDIEKTLVNLGGEGKATSKRADDPTKPLYTLPAILDETGTEAVLIVDSVNIAEYLDQKYPERPVMPNVGKALEFAVEALFTSTVWPLAVMPLLPFADQIQDERSQPYFRESRERVFKKKIEEFSPEGPIRDSQWKALQEGLDKFAAVLDKNGPNIYFVRGGINPTFADFLLAARIRWIKTIAPEEWRKRGVEQWSNGRWGKLLKSLEPWESPAE</sequence>
<evidence type="ECO:0000313" key="2">
    <source>
        <dbReference type="EMBL" id="KIJ39495.1"/>
    </source>
</evidence>
<dbReference type="InterPro" id="IPR004045">
    <property type="entry name" value="Glutathione_S-Trfase_N"/>
</dbReference>
<keyword evidence="3" id="KW-1185">Reference proteome</keyword>
<dbReference type="Pfam" id="PF22041">
    <property type="entry name" value="GST_C_7"/>
    <property type="match status" value="1"/>
</dbReference>
<dbReference type="Gene3D" id="3.40.30.10">
    <property type="entry name" value="Glutaredoxin"/>
    <property type="match status" value="1"/>
</dbReference>
<accession>A0A0C9VN97</accession>
<name>A0A0C9VN97_SPHS4</name>
<dbReference type="AlphaFoldDB" id="A0A0C9VN97"/>
<proteinExistence type="predicted"/>
<dbReference type="OrthoDB" id="4951845at2759"/>
<organism evidence="2 3">
    <name type="scientific">Sphaerobolus stellatus (strain SS14)</name>
    <dbReference type="NCBI Taxonomy" id="990650"/>
    <lineage>
        <taxon>Eukaryota</taxon>
        <taxon>Fungi</taxon>
        <taxon>Dikarya</taxon>
        <taxon>Basidiomycota</taxon>
        <taxon>Agaricomycotina</taxon>
        <taxon>Agaricomycetes</taxon>
        <taxon>Phallomycetidae</taxon>
        <taxon>Geastrales</taxon>
        <taxon>Sphaerobolaceae</taxon>
        <taxon>Sphaerobolus</taxon>
    </lineage>
</organism>
<dbReference type="Proteomes" id="UP000054279">
    <property type="component" value="Unassembled WGS sequence"/>
</dbReference>
<protein>
    <recommendedName>
        <fullName evidence="1">GST N-terminal domain-containing protein</fullName>
    </recommendedName>
</protein>
<dbReference type="InterPro" id="IPR054416">
    <property type="entry name" value="GST_UstS-like_C"/>
</dbReference>
<reference evidence="2 3" key="1">
    <citation type="submission" date="2014-06" db="EMBL/GenBank/DDBJ databases">
        <title>Evolutionary Origins and Diversification of the Mycorrhizal Mutualists.</title>
        <authorList>
            <consortium name="DOE Joint Genome Institute"/>
            <consortium name="Mycorrhizal Genomics Consortium"/>
            <person name="Kohler A."/>
            <person name="Kuo A."/>
            <person name="Nagy L.G."/>
            <person name="Floudas D."/>
            <person name="Copeland A."/>
            <person name="Barry K.W."/>
            <person name="Cichocki N."/>
            <person name="Veneault-Fourrey C."/>
            <person name="LaButti K."/>
            <person name="Lindquist E.A."/>
            <person name="Lipzen A."/>
            <person name="Lundell T."/>
            <person name="Morin E."/>
            <person name="Murat C."/>
            <person name="Riley R."/>
            <person name="Ohm R."/>
            <person name="Sun H."/>
            <person name="Tunlid A."/>
            <person name="Henrissat B."/>
            <person name="Grigoriev I.V."/>
            <person name="Hibbett D.S."/>
            <person name="Martin F."/>
        </authorList>
    </citation>
    <scope>NUCLEOTIDE SEQUENCE [LARGE SCALE GENOMIC DNA]</scope>
    <source>
        <strain evidence="2 3">SS14</strain>
    </source>
</reference>
<dbReference type="Pfam" id="PF13417">
    <property type="entry name" value="GST_N_3"/>
    <property type="match status" value="1"/>
</dbReference>
<gene>
    <name evidence="2" type="ORF">M422DRAFT_210415</name>
</gene>
<dbReference type="EMBL" id="KN837152">
    <property type="protein sequence ID" value="KIJ39495.1"/>
    <property type="molecule type" value="Genomic_DNA"/>
</dbReference>
<evidence type="ECO:0000313" key="3">
    <source>
        <dbReference type="Proteomes" id="UP000054279"/>
    </source>
</evidence>
<dbReference type="HOGENOM" id="CLU_011226_4_0_1"/>
<feature type="domain" description="GST N-terminal" evidence="1">
    <location>
        <begin position="15"/>
        <end position="112"/>
    </location>
</feature>